<evidence type="ECO:0000256" key="1">
    <source>
        <dbReference type="SAM" id="Phobius"/>
    </source>
</evidence>
<dbReference type="PROSITE" id="PS51257">
    <property type="entry name" value="PROKAR_LIPOPROTEIN"/>
    <property type="match status" value="1"/>
</dbReference>
<sequence length="109" mass="12195">MDRRIIGFIVWALFGCFMIGLGISAFFSKKAVGFWANIKTFPVNDIRGYNRATGKLFIAYGFIFIVLGVPLLSGQNTPYIILSVLGVMIETIAIMAIYTLSITKKYKEK</sequence>
<dbReference type="EMBL" id="OFSM01000001">
    <property type="protein sequence ID" value="SOY27424.1"/>
    <property type="molecule type" value="Genomic_DNA"/>
</dbReference>
<evidence type="ECO:0000313" key="2">
    <source>
        <dbReference type="EMBL" id="SOY27424.1"/>
    </source>
</evidence>
<evidence type="ECO:0008006" key="4">
    <source>
        <dbReference type="Google" id="ProtNLM"/>
    </source>
</evidence>
<protein>
    <recommendedName>
        <fullName evidence="4">DUF3784 domain-containing protein</fullName>
    </recommendedName>
</protein>
<evidence type="ECO:0000313" key="3">
    <source>
        <dbReference type="Proteomes" id="UP000236311"/>
    </source>
</evidence>
<feature type="transmembrane region" description="Helical" evidence="1">
    <location>
        <begin position="6"/>
        <end position="27"/>
    </location>
</feature>
<keyword evidence="3" id="KW-1185">Reference proteome</keyword>
<accession>A0A2K4ZAD5</accession>
<name>A0A2K4ZAD5_9FIRM</name>
<dbReference type="Proteomes" id="UP000236311">
    <property type="component" value="Unassembled WGS sequence"/>
</dbReference>
<keyword evidence="1" id="KW-0472">Membrane</keyword>
<organism evidence="2 3">
    <name type="scientific">Acetatifactor muris</name>
    <dbReference type="NCBI Taxonomy" id="879566"/>
    <lineage>
        <taxon>Bacteria</taxon>
        <taxon>Bacillati</taxon>
        <taxon>Bacillota</taxon>
        <taxon>Clostridia</taxon>
        <taxon>Lachnospirales</taxon>
        <taxon>Lachnospiraceae</taxon>
        <taxon>Acetatifactor</taxon>
    </lineage>
</organism>
<reference evidence="2 3" key="1">
    <citation type="submission" date="2018-01" db="EMBL/GenBank/DDBJ databases">
        <authorList>
            <person name="Gaut B.S."/>
            <person name="Morton B.R."/>
            <person name="Clegg M.T."/>
            <person name="Duvall M.R."/>
        </authorList>
    </citation>
    <scope>NUCLEOTIDE SEQUENCE [LARGE SCALE GENOMIC DNA]</scope>
    <source>
        <strain evidence="2">GP69</strain>
    </source>
</reference>
<keyword evidence="1" id="KW-0812">Transmembrane</keyword>
<dbReference type="RefSeq" id="WP_103237557.1">
    <property type="nucleotide sequence ID" value="NZ_JANJZD010000008.1"/>
</dbReference>
<keyword evidence="1" id="KW-1133">Transmembrane helix</keyword>
<proteinExistence type="predicted"/>
<dbReference type="AlphaFoldDB" id="A0A2K4ZAD5"/>
<gene>
    <name evidence="2" type="ORF">AMURIS_00128</name>
</gene>
<feature type="transmembrane region" description="Helical" evidence="1">
    <location>
        <begin position="56"/>
        <end position="73"/>
    </location>
</feature>
<dbReference type="OrthoDB" id="9808116at2"/>
<feature type="transmembrane region" description="Helical" evidence="1">
    <location>
        <begin position="79"/>
        <end position="100"/>
    </location>
</feature>